<dbReference type="AlphaFoldDB" id="A0A0F8VM95"/>
<gene>
    <name evidence="1" type="ORF">AOCH_000780</name>
</gene>
<proteinExistence type="predicted"/>
<evidence type="ECO:0000313" key="1">
    <source>
        <dbReference type="EMBL" id="KKK24191.1"/>
    </source>
</evidence>
<accession>A0A0F8VM95</accession>
<dbReference type="VEuPathDB" id="FungiDB:P175DRAFT_0203302"/>
<keyword evidence="2" id="KW-1185">Reference proteome</keyword>
<reference evidence="1 2" key="1">
    <citation type="submission" date="2015-02" db="EMBL/GenBank/DDBJ databases">
        <title>Draft Genome Sequences of Two Closely-Related Aflatoxigenic Aspergillus Species Obtained from the Cote d'Ivoire.</title>
        <authorList>
            <person name="Moore G.G."/>
            <person name="Beltz S.B."/>
            <person name="Mack B.M."/>
        </authorList>
    </citation>
    <scope>NUCLEOTIDE SEQUENCE [LARGE SCALE GENOMIC DNA]</scope>
    <source>
        <strain evidence="1 2">SRRC1432</strain>
    </source>
</reference>
<organism evidence="1 2">
    <name type="scientific">Aspergillus ochraceoroseus</name>
    <dbReference type="NCBI Taxonomy" id="138278"/>
    <lineage>
        <taxon>Eukaryota</taxon>
        <taxon>Fungi</taxon>
        <taxon>Dikarya</taxon>
        <taxon>Ascomycota</taxon>
        <taxon>Pezizomycotina</taxon>
        <taxon>Eurotiomycetes</taxon>
        <taxon>Eurotiomycetidae</taxon>
        <taxon>Eurotiales</taxon>
        <taxon>Aspergillaceae</taxon>
        <taxon>Aspergillus</taxon>
        <taxon>Aspergillus subgen. Nidulantes</taxon>
    </lineage>
</organism>
<name>A0A0F8VM95_9EURO</name>
<sequence>MSSILAGASGRVYVRDKVLRAHPKRPELNIYRAHCENQPVVLKPVSKSIFVRAILNLKRGCPDTNQLRTHVDANEDELREIKRAAALSVLDCALCTPGLQRAKGKRESNLSWEILARLITFFGPVPPGLVAH</sequence>
<dbReference type="EMBL" id="JYKN01000493">
    <property type="protein sequence ID" value="KKK24191.1"/>
    <property type="molecule type" value="Genomic_DNA"/>
</dbReference>
<protein>
    <submittedName>
        <fullName evidence="1">Uncharacterized protein</fullName>
    </submittedName>
</protein>
<comment type="caution">
    <text evidence="1">The sequence shown here is derived from an EMBL/GenBank/DDBJ whole genome shotgun (WGS) entry which is preliminary data.</text>
</comment>
<dbReference type="Proteomes" id="UP000034947">
    <property type="component" value="Unassembled WGS sequence"/>
</dbReference>
<evidence type="ECO:0000313" key="2">
    <source>
        <dbReference type="Proteomes" id="UP000034947"/>
    </source>
</evidence>